<feature type="region of interest" description="Disordered" evidence="1">
    <location>
        <begin position="30"/>
        <end position="52"/>
    </location>
</feature>
<feature type="non-terminal residue" evidence="2">
    <location>
        <position position="1"/>
    </location>
</feature>
<proteinExistence type="predicted"/>
<organism evidence="2 3">
    <name type="scientific">Taxus chinensis</name>
    <name type="common">Chinese yew</name>
    <name type="synonym">Taxus wallichiana var. chinensis</name>
    <dbReference type="NCBI Taxonomy" id="29808"/>
    <lineage>
        <taxon>Eukaryota</taxon>
        <taxon>Viridiplantae</taxon>
        <taxon>Streptophyta</taxon>
        <taxon>Embryophyta</taxon>
        <taxon>Tracheophyta</taxon>
        <taxon>Spermatophyta</taxon>
        <taxon>Pinopsida</taxon>
        <taxon>Pinidae</taxon>
        <taxon>Conifers II</taxon>
        <taxon>Cupressales</taxon>
        <taxon>Taxaceae</taxon>
        <taxon>Taxus</taxon>
    </lineage>
</organism>
<dbReference type="EMBL" id="JAHRHJ020000003">
    <property type="protein sequence ID" value="KAH9323418.1"/>
    <property type="molecule type" value="Genomic_DNA"/>
</dbReference>
<reference evidence="2 3" key="1">
    <citation type="journal article" date="2021" name="Nat. Plants">
        <title>The Taxus genome provides insights into paclitaxel biosynthesis.</title>
        <authorList>
            <person name="Xiong X."/>
            <person name="Gou J."/>
            <person name="Liao Q."/>
            <person name="Li Y."/>
            <person name="Zhou Q."/>
            <person name="Bi G."/>
            <person name="Li C."/>
            <person name="Du R."/>
            <person name="Wang X."/>
            <person name="Sun T."/>
            <person name="Guo L."/>
            <person name="Liang H."/>
            <person name="Lu P."/>
            <person name="Wu Y."/>
            <person name="Zhang Z."/>
            <person name="Ro D.K."/>
            <person name="Shang Y."/>
            <person name="Huang S."/>
            <person name="Yan J."/>
        </authorList>
    </citation>
    <scope>NUCLEOTIDE SEQUENCE [LARGE SCALE GENOMIC DNA]</scope>
    <source>
        <strain evidence="2">Ta-2019</strain>
    </source>
</reference>
<evidence type="ECO:0000313" key="3">
    <source>
        <dbReference type="Proteomes" id="UP000824469"/>
    </source>
</evidence>
<sequence length="111" mass="12052">LRMAQALASMAGLQAAAFLEGGHMATARLSNPRHSEAKFLHSPRPPPQQPPLLRLGSRRRLLPPPPQKAAAAPFWRSWPPQCRWEPVANKALAEPKSIKLAGPTASLWGLA</sequence>
<evidence type="ECO:0000313" key="2">
    <source>
        <dbReference type="EMBL" id="KAH9323418.1"/>
    </source>
</evidence>
<evidence type="ECO:0000256" key="1">
    <source>
        <dbReference type="SAM" id="MobiDB-lite"/>
    </source>
</evidence>
<gene>
    <name evidence="2" type="ORF">KI387_018057</name>
</gene>
<accession>A0AA38LFX8</accession>
<dbReference type="AlphaFoldDB" id="A0AA38LFX8"/>
<dbReference type="Proteomes" id="UP000824469">
    <property type="component" value="Unassembled WGS sequence"/>
</dbReference>
<comment type="caution">
    <text evidence="2">The sequence shown here is derived from an EMBL/GenBank/DDBJ whole genome shotgun (WGS) entry which is preliminary data.</text>
</comment>
<feature type="non-terminal residue" evidence="2">
    <location>
        <position position="111"/>
    </location>
</feature>
<protein>
    <submittedName>
        <fullName evidence="2">Uncharacterized protein</fullName>
    </submittedName>
</protein>
<name>A0AA38LFX8_TAXCH</name>
<keyword evidence="3" id="KW-1185">Reference proteome</keyword>